<dbReference type="AlphaFoldDB" id="A0A381V087"/>
<accession>A0A381V087</accession>
<dbReference type="Gene3D" id="2.60.40.10">
    <property type="entry name" value="Immunoglobulins"/>
    <property type="match status" value="2"/>
</dbReference>
<dbReference type="InterPro" id="IPR008979">
    <property type="entry name" value="Galactose-bd-like_sf"/>
</dbReference>
<dbReference type="CDD" id="cd00102">
    <property type="entry name" value="IPT"/>
    <property type="match status" value="2"/>
</dbReference>
<evidence type="ECO:0000256" key="2">
    <source>
        <dbReference type="ARBA" id="ARBA00022801"/>
    </source>
</evidence>
<evidence type="ECO:0000256" key="1">
    <source>
        <dbReference type="ARBA" id="ARBA00022670"/>
    </source>
</evidence>
<evidence type="ECO:0000313" key="4">
    <source>
        <dbReference type="EMBL" id="SVA33770.1"/>
    </source>
</evidence>
<dbReference type="PROSITE" id="PS51829">
    <property type="entry name" value="P_HOMO_B"/>
    <property type="match status" value="1"/>
</dbReference>
<dbReference type="Pfam" id="PF01833">
    <property type="entry name" value="TIG"/>
    <property type="match status" value="2"/>
</dbReference>
<name>A0A381V087_9ZZZZ</name>
<dbReference type="InterPro" id="IPR002909">
    <property type="entry name" value="IPT_dom"/>
</dbReference>
<dbReference type="InterPro" id="IPR014756">
    <property type="entry name" value="Ig_E-set"/>
</dbReference>
<dbReference type="InterPro" id="IPR002884">
    <property type="entry name" value="P_dom"/>
</dbReference>
<dbReference type="InterPro" id="IPR013783">
    <property type="entry name" value="Ig-like_fold"/>
</dbReference>
<protein>
    <recommendedName>
        <fullName evidence="3">P/Homo B domain-containing protein</fullName>
    </recommendedName>
</protein>
<keyword evidence="1" id="KW-0645">Protease</keyword>
<gene>
    <name evidence="4" type="ORF">METZ01_LOCUS86624</name>
</gene>
<dbReference type="EMBL" id="UINC01007519">
    <property type="protein sequence ID" value="SVA33770.1"/>
    <property type="molecule type" value="Genomic_DNA"/>
</dbReference>
<dbReference type="Gene3D" id="2.60.120.380">
    <property type="match status" value="1"/>
</dbReference>
<dbReference type="GO" id="GO:0004252">
    <property type="term" value="F:serine-type endopeptidase activity"/>
    <property type="evidence" value="ECO:0007669"/>
    <property type="project" value="InterPro"/>
</dbReference>
<dbReference type="SUPFAM" id="SSF81296">
    <property type="entry name" value="E set domains"/>
    <property type="match status" value="2"/>
</dbReference>
<keyword evidence="2" id="KW-0378">Hydrolase</keyword>
<dbReference type="SMART" id="SM00429">
    <property type="entry name" value="IPT"/>
    <property type="match status" value="2"/>
</dbReference>
<evidence type="ECO:0000259" key="3">
    <source>
        <dbReference type="PROSITE" id="PS51829"/>
    </source>
</evidence>
<sequence>MSRQTGYPVAVLAMLILQVVALVAQPPSIGGDDFKSSTEYSNDFIQDQRFASAISLESSQSEDGSIVVIVSANMDSQVSLEIHSPYIFDMPLARHSEHELDSGDQLSFNITKYPTEGDVDITIVAKATTSEGYSFREQMTITEDTLFPGDECYFRMTLSEAIDEGCAESTIRPKSTSSKTGTGSYITGKFEYEDREFDETGFTGVNPYLPIRMADVEVFDNSTGTVLATTHTNNQGVFNTTISLTTATDIAARVLTSSEGSQRLFNQTVTKTPSTGGTVYSLTSSTYEDNQPGANIDFTSVPVQATSSGVAGAFNVFDMAEFAESYVENLTSQPAPLNLTLYWTAGEGTTGSKWYDLNGHVYLCGTSDDDDSYDDVVILHEIGHYIHLSYSGSPAYYGGHSLTGTYDLRLGFTEGVGTFFAGAIRDYMGLDKPLIYIETTGTNLRFSGFSIFSNTDVIGGYSNSTFTAMDAGNEATVGHVIFDLVDDTYTNDGSLGVDDDTISLPNMQGDQMVFDVFVAIKDNESTASVVNGKRISLETFYDYWAILHPSYASAFQQILLDHDVEYQEDAMEPDNSSATATWIETDGSTYHHTYFASGDDDWSKFNATSGTEYLIKTRDLDNGADTFLQVYDTDGTTLLSTNDDESSDSVASAIQFTASADATYYVRTNRSADAIPIGEYGDFDLTIYDINHPVITTLSPSSGSVNGGYQVEITGENFESGATVKFGVYTVTDVTWNSATSLNVTVPANVPGYADITLINALTSDGITPQGTLTDGFEYTGSPLNPSISSISPDFGDYTGSTEVTITGDYLIDGLTTALGSNTLSSVTVVDAKTIQATVQSVPRGVHTVIVTNPNGASSSIVNAFESTLTDIATVGSTFVSGSPLQNTITFTEDVRMSDLYVHVNISHPIVSAKLNLTLETPSGKMIALFDEIQVANETFHWESGFDSIFGYNDYPSEALYQLKGESSLGSWTLHASSSSSSTNTLHSWGVTFLEYRHRDHADQVYCTAEYRNHVMSFDSVNGDLLFRSKFVGSFDYDVAV</sequence>
<feature type="domain" description="P/Homo B" evidence="3">
    <location>
        <begin position="852"/>
        <end position="1001"/>
    </location>
</feature>
<organism evidence="4">
    <name type="scientific">marine metagenome</name>
    <dbReference type="NCBI Taxonomy" id="408172"/>
    <lineage>
        <taxon>unclassified sequences</taxon>
        <taxon>metagenomes</taxon>
        <taxon>ecological metagenomes</taxon>
    </lineage>
</organism>
<reference evidence="4" key="1">
    <citation type="submission" date="2018-05" db="EMBL/GenBank/DDBJ databases">
        <authorList>
            <person name="Lanie J.A."/>
            <person name="Ng W.-L."/>
            <person name="Kazmierczak K.M."/>
            <person name="Andrzejewski T.M."/>
            <person name="Davidsen T.M."/>
            <person name="Wayne K.J."/>
            <person name="Tettelin H."/>
            <person name="Glass J.I."/>
            <person name="Rusch D."/>
            <person name="Podicherti R."/>
            <person name="Tsui H.-C.T."/>
            <person name="Winkler M.E."/>
        </authorList>
    </citation>
    <scope>NUCLEOTIDE SEQUENCE</scope>
</reference>
<dbReference type="Pfam" id="PF01483">
    <property type="entry name" value="P_proprotein"/>
    <property type="match status" value="1"/>
</dbReference>
<feature type="non-terminal residue" evidence="4">
    <location>
        <position position="1041"/>
    </location>
</feature>
<proteinExistence type="predicted"/>
<dbReference type="GO" id="GO:0006508">
    <property type="term" value="P:proteolysis"/>
    <property type="evidence" value="ECO:0007669"/>
    <property type="project" value="UniProtKB-KW"/>
</dbReference>
<dbReference type="Gene3D" id="2.60.120.260">
    <property type="entry name" value="Galactose-binding domain-like"/>
    <property type="match status" value="1"/>
</dbReference>
<dbReference type="SUPFAM" id="SSF49785">
    <property type="entry name" value="Galactose-binding domain-like"/>
    <property type="match status" value="1"/>
</dbReference>